<evidence type="ECO:0000259" key="2">
    <source>
        <dbReference type="Pfam" id="PF00651"/>
    </source>
</evidence>
<sequence length="201" mass="22567">MIGDRSTSDVVARLRTPDGRDEWIYCHSQILITKSKYFADRLSESWPTCQILDSRNCVEVYCQEHDFDHHITVLRLFYSIKCSVTDICHGVKNTLGVLQVAVNLGCPEIITTCVDYLEASPWEEAEEEEILKVIPGMGLSTEPILGRLQPVNQPTIVKIFLSATLFATSALPPTMVDLKTSAQEQIEYMLTEDDDAPLLTS</sequence>
<proteinExistence type="predicted"/>
<comment type="caution">
    <text evidence="3">The sequence shown here is derived from an EMBL/GenBank/DDBJ whole genome shotgun (WGS) entry which is preliminary data.</text>
</comment>
<evidence type="ECO:0000313" key="3">
    <source>
        <dbReference type="EMBL" id="KAK9072717.1"/>
    </source>
</evidence>
<dbReference type="InterPro" id="IPR038920">
    <property type="entry name" value="At3g05675-like"/>
</dbReference>
<dbReference type="EMBL" id="JBCNJP010000010">
    <property type="protein sequence ID" value="KAK9072717.1"/>
    <property type="molecule type" value="Genomic_DNA"/>
</dbReference>
<name>A0AAP0H5R3_9ASTR</name>
<accession>A0AAP0H5R3</accession>
<dbReference type="PANTHER" id="PTHR31060:SF30">
    <property type="entry name" value="OS07G0668800 PROTEIN"/>
    <property type="match status" value="1"/>
</dbReference>
<gene>
    <name evidence="3" type="ORF">SSX86_009152</name>
</gene>
<dbReference type="AlphaFoldDB" id="A0AAP0H5R3"/>
<dbReference type="Proteomes" id="UP001408789">
    <property type="component" value="Unassembled WGS sequence"/>
</dbReference>
<dbReference type="InterPro" id="IPR000210">
    <property type="entry name" value="BTB/POZ_dom"/>
</dbReference>
<feature type="domain" description="BTB" evidence="2">
    <location>
        <begin position="8"/>
        <end position="119"/>
    </location>
</feature>
<evidence type="ECO:0000313" key="4">
    <source>
        <dbReference type="Proteomes" id="UP001408789"/>
    </source>
</evidence>
<reference evidence="3 4" key="1">
    <citation type="submission" date="2024-04" db="EMBL/GenBank/DDBJ databases">
        <title>The reference genome of an endangered Asteraceae, Deinandra increscens subsp. villosa, native to the Central Coast of California.</title>
        <authorList>
            <person name="Guilliams M."/>
            <person name="Hasenstab-Lehman K."/>
            <person name="Meyer R."/>
            <person name="Mcevoy S."/>
        </authorList>
    </citation>
    <scope>NUCLEOTIDE SEQUENCE [LARGE SCALE GENOMIC DNA]</scope>
    <source>
        <tissue evidence="3">Leaf</tissue>
    </source>
</reference>
<protein>
    <recommendedName>
        <fullName evidence="2">BTB domain-containing protein</fullName>
    </recommendedName>
</protein>
<dbReference type="Gene3D" id="3.30.710.10">
    <property type="entry name" value="Potassium Channel Kv1.1, Chain A"/>
    <property type="match status" value="1"/>
</dbReference>
<evidence type="ECO:0000256" key="1">
    <source>
        <dbReference type="ARBA" id="ARBA00004906"/>
    </source>
</evidence>
<dbReference type="PANTHER" id="PTHR31060">
    <property type="entry name" value="OSJNBA0011J08.25 PROTEIN-RELATED"/>
    <property type="match status" value="1"/>
</dbReference>
<organism evidence="3 4">
    <name type="scientific">Deinandra increscens subsp. villosa</name>
    <dbReference type="NCBI Taxonomy" id="3103831"/>
    <lineage>
        <taxon>Eukaryota</taxon>
        <taxon>Viridiplantae</taxon>
        <taxon>Streptophyta</taxon>
        <taxon>Embryophyta</taxon>
        <taxon>Tracheophyta</taxon>
        <taxon>Spermatophyta</taxon>
        <taxon>Magnoliopsida</taxon>
        <taxon>eudicotyledons</taxon>
        <taxon>Gunneridae</taxon>
        <taxon>Pentapetalae</taxon>
        <taxon>asterids</taxon>
        <taxon>campanulids</taxon>
        <taxon>Asterales</taxon>
        <taxon>Asteraceae</taxon>
        <taxon>Asteroideae</taxon>
        <taxon>Heliantheae alliance</taxon>
        <taxon>Madieae</taxon>
        <taxon>Madiinae</taxon>
        <taxon>Deinandra</taxon>
    </lineage>
</organism>
<keyword evidence="4" id="KW-1185">Reference proteome</keyword>
<dbReference type="SUPFAM" id="SSF54695">
    <property type="entry name" value="POZ domain"/>
    <property type="match status" value="1"/>
</dbReference>
<dbReference type="Pfam" id="PF00651">
    <property type="entry name" value="BTB"/>
    <property type="match status" value="1"/>
</dbReference>
<comment type="pathway">
    <text evidence="1">Protein modification; protein ubiquitination.</text>
</comment>
<dbReference type="InterPro" id="IPR011333">
    <property type="entry name" value="SKP1/BTB/POZ_sf"/>
</dbReference>